<keyword evidence="2" id="KW-1185">Reference proteome</keyword>
<reference evidence="1 2" key="1">
    <citation type="submission" date="2014-12" db="EMBL/GenBank/DDBJ databases">
        <title>Frankia sp. BMG5.1 draft genome.</title>
        <authorList>
            <person name="Gtari M."/>
            <person name="Ghodhbane-Gtari F."/>
            <person name="Nouioui I."/>
            <person name="Ktari A."/>
            <person name="Hezbri K."/>
            <person name="Mimouni W."/>
            <person name="Sbissi I."/>
            <person name="Ayari A."/>
            <person name="Yamanaka T."/>
            <person name="Normand P."/>
            <person name="Tisa L.S."/>
            <person name="Boudabous A."/>
        </authorList>
    </citation>
    <scope>NUCLEOTIDE SEQUENCE [LARGE SCALE GENOMIC DNA]</scope>
    <source>
        <strain evidence="1 2">BMG5.1</strain>
    </source>
</reference>
<sequence length="119" mass="12571">MPMTPTLAVATDFIASHATEQDLTRISATVKQRRAALAAIRTASLTTGTPVRITTVKPRSLDGLTGTIGQIDGKHATIILDAASTDRLRVTPTNLRFLVPTGAISVDLHGVPLRCCLPT</sequence>
<protein>
    <submittedName>
        <fullName evidence="1">Uncharacterized protein</fullName>
    </submittedName>
</protein>
<organism evidence="1 2">
    <name type="scientific">Protofrankia coriariae</name>
    <dbReference type="NCBI Taxonomy" id="1562887"/>
    <lineage>
        <taxon>Bacteria</taxon>
        <taxon>Bacillati</taxon>
        <taxon>Actinomycetota</taxon>
        <taxon>Actinomycetes</taxon>
        <taxon>Frankiales</taxon>
        <taxon>Frankiaceae</taxon>
        <taxon>Protofrankia</taxon>
    </lineage>
</organism>
<evidence type="ECO:0000313" key="2">
    <source>
        <dbReference type="Proteomes" id="UP000035425"/>
    </source>
</evidence>
<accession>A0ABR5EZI4</accession>
<evidence type="ECO:0000313" key="1">
    <source>
        <dbReference type="EMBL" id="KLL09876.1"/>
    </source>
</evidence>
<dbReference type="EMBL" id="JWIO01000053">
    <property type="protein sequence ID" value="KLL09876.1"/>
    <property type="molecule type" value="Genomic_DNA"/>
</dbReference>
<name>A0ABR5EZI4_9ACTN</name>
<gene>
    <name evidence="1" type="ORF">FrCorBMG51_21845</name>
</gene>
<comment type="caution">
    <text evidence="1">The sequence shown here is derived from an EMBL/GenBank/DDBJ whole genome shotgun (WGS) entry which is preliminary data.</text>
</comment>
<dbReference type="Proteomes" id="UP000035425">
    <property type="component" value="Unassembled WGS sequence"/>
</dbReference>
<dbReference type="RefSeq" id="WP_047224881.1">
    <property type="nucleotide sequence ID" value="NZ_JWIO01000053.1"/>
</dbReference>
<proteinExistence type="predicted"/>